<organism evidence="5 6">
    <name type="scientific">Thalassolituus pacificus</name>
    <dbReference type="NCBI Taxonomy" id="2975440"/>
    <lineage>
        <taxon>Bacteria</taxon>
        <taxon>Pseudomonadati</taxon>
        <taxon>Pseudomonadota</taxon>
        <taxon>Gammaproteobacteria</taxon>
        <taxon>Oceanospirillales</taxon>
        <taxon>Oceanospirillaceae</taxon>
        <taxon>Thalassolituus</taxon>
    </lineage>
</organism>
<comment type="catalytic activity">
    <reaction evidence="1">
        <text>ATP + protein L-histidine = ADP + protein N-phospho-L-histidine.</text>
        <dbReference type="EC" id="2.7.13.3"/>
    </reaction>
</comment>
<dbReference type="InterPro" id="IPR004358">
    <property type="entry name" value="Sig_transdc_His_kin-like_C"/>
</dbReference>
<evidence type="ECO:0000256" key="1">
    <source>
        <dbReference type="ARBA" id="ARBA00000085"/>
    </source>
</evidence>
<dbReference type="InterPro" id="IPR036890">
    <property type="entry name" value="HATPase_C_sf"/>
</dbReference>
<dbReference type="PRINTS" id="PR00344">
    <property type="entry name" value="BCTRLSENSOR"/>
</dbReference>
<keyword evidence="3" id="KW-0175">Coiled coil</keyword>
<proteinExistence type="predicted"/>
<reference evidence="5" key="1">
    <citation type="journal article" date="2022" name="Front. Microbiol.">
        <title>Genome-based taxonomic rearrangement of Oceanobacter-related bacteria including the description of Thalassolituus hydrocarbonoclasticus sp. nov. and Thalassolituus pacificus sp. nov. and emended description of the genus Thalassolituus.</title>
        <authorList>
            <person name="Dong C."/>
            <person name="Wei L."/>
            <person name="Wang J."/>
            <person name="Lai Q."/>
            <person name="Huang Z."/>
            <person name="Shao Z."/>
        </authorList>
    </citation>
    <scope>NUCLEOTIDE SEQUENCE</scope>
    <source>
        <strain evidence="5">59MF3M-4</strain>
    </source>
</reference>
<accession>A0A9X3AFC8</accession>
<evidence type="ECO:0000313" key="5">
    <source>
        <dbReference type="EMBL" id="MCT7357766.1"/>
    </source>
</evidence>
<evidence type="ECO:0000259" key="4">
    <source>
        <dbReference type="PROSITE" id="PS50109"/>
    </source>
</evidence>
<reference evidence="5" key="2">
    <citation type="submission" date="2022-08" db="EMBL/GenBank/DDBJ databases">
        <authorList>
            <person name="Dong C."/>
        </authorList>
    </citation>
    <scope>NUCLEOTIDE SEQUENCE</scope>
    <source>
        <strain evidence="5">59MF3M-4</strain>
    </source>
</reference>
<sequence length="591" mass="67194">MSLSSTASFWSALGELPSLSDPLLTSSMAPAPVGDITEDNLRALKKWLRKQWDLPVLILVLDGTHSETQLSLVRYFREELNNQRTRLICFAAPALRHHLLSQLWSWRIQNVYSHEDLEPELLSYILHAEWQQHQADEHSRISRNSELELLTWLARMNRATFIGQEQLAELATLLTSLTHADRLLHLDKEATLLGMYPTNQALSSAWSEFAHNMSATPMNQEQLLVLQLQRDLPLHQMASRLCDHEITASIIIPVRCYQQIVGYYLLLLSESSVATLDVVRMSLLEKTMEQVRTQLERQQSENRLKNQYQRLRNTLSRLHQTQEQLYHAEKLSSIGQLAAGIAHEINNPVSYVMSNFGPLDEYIQTMSKLLTLHDQFIHAMNEGDAQMGNQLREAISNEREAADFEFMMEDIFSLVRDSRNGLMRVTDIVHNLRTFSRRDSLEMADINLCDCIRNAVKIMQYQLNGIAKTELDIPDSADIQGNEGMISQVLINLIQNAVHAVDAGGVLKISLIKKDTDWRLSVCDNGCGIPDDIRDKIFDPFFTTKDIGKGTGLGLSTSYSIMKRHHGRIEIESQPGAGTCFILFFPTQVLS</sequence>
<dbReference type="RefSeq" id="WP_260974695.1">
    <property type="nucleotide sequence ID" value="NZ_JAOANI010000005.1"/>
</dbReference>
<evidence type="ECO:0000313" key="6">
    <source>
        <dbReference type="Proteomes" id="UP001147830"/>
    </source>
</evidence>
<dbReference type="Gene3D" id="1.10.287.130">
    <property type="match status" value="1"/>
</dbReference>
<dbReference type="EC" id="2.7.13.3" evidence="2"/>
<dbReference type="Proteomes" id="UP001147830">
    <property type="component" value="Unassembled WGS sequence"/>
</dbReference>
<dbReference type="GO" id="GO:0005524">
    <property type="term" value="F:ATP binding"/>
    <property type="evidence" value="ECO:0007669"/>
    <property type="project" value="UniProtKB-KW"/>
</dbReference>
<dbReference type="PANTHER" id="PTHR43065:SF50">
    <property type="entry name" value="HISTIDINE KINASE"/>
    <property type="match status" value="1"/>
</dbReference>
<evidence type="ECO:0000256" key="3">
    <source>
        <dbReference type="SAM" id="Coils"/>
    </source>
</evidence>
<keyword evidence="6" id="KW-1185">Reference proteome</keyword>
<dbReference type="InterPro" id="IPR003594">
    <property type="entry name" value="HATPase_dom"/>
</dbReference>
<dbReference type="PANTHER" id="PTHR43065">
    <property type="entry name" value="SENSOR HISTIDINE KINASE"/>
    <property type="match status" value="1"/>
</dbReference>
<gene>
    <name evidence="5" type="ORF">NYR02_01860</name>
</gene>
<dbReference type="Gene3D" id="3.30.565.10">
    <property type="entry name" value="Histidine kinase-like ATPase, C-terminal domain"/>
    <property type="match status" value="1"/>
</dbReference>
<evidence type="ECO:0000256" key="2">
    <source>
        <dbReference type="ARBA" id="ARBA00012438"/>
    </source>
</evidence>
<keyword evidence="5" id="KW-0547">Nucleotide-binding</keyword>
<dbReference type="Pfam" id="PF02518">
    <property type="entry name" value="HATPase_c"/>
    <property type="match status" value="1"/>
</dbReference>
<dbReference type="AlphaFoldDB" id="A0A9X3AFC8"/>
<keyword evidence="5" id="KW-0067">ATP-binding</keyword>
<dbReference type="SUPFAM" id="SSF55874">
    <property type="entry name" value="ATPase domain of HSP90 chaperone/DNA topoisomerase II/histidine kinase"/>
    <property type="match status" value="1"/>
</dbReference>
<dbReference type="GO" id="GO:0004673">
    <property type="term" value="F:protein histidine kinase activity"/>
    <property type="evidence" value="ECO:0007669"/>
    <property type="project" value="UniProtKB-EC"/>
</dbReference>
<dbReference type="SMART" id="SM00387">
    <property type="entry name" value="HATPase_c"/>
    <property type="match status" value="1"/>
</dbReference>
<name>A0A9X3AFC8_9GAMM</name>
<dbReference type="InterPro" id="IPR005467">
    <property type="entry name" value="His_kinase_dom"/>
</dbReference>
<dbReference type="EMBL" id="JAOANI010000005">
    <property type="protein sequence ID" value="MCT7357766.1"/>
    <property type="molecule type" value="Genomic_DNA"/>
</dbReference>
<comment type="caution">
    <text evidence="5">The sequence shown here is derived from an EMBL/GenBank/DDBJ whole genome shotgun (WGS) entry which is preliminary data.</text>
</comment>
<feature type="coiled-coil region" evidence="3">
    <location>
        <begin position="281"/>
        <end position="321"/>
    </location>
</feature>
<feature type="domain" description="Histidine kinase" evidence="4">
    <location>
        <begin position="340"/>
        <end position="589"/>
    </location>
</feature>
<dbReference type="PROSITE" id="PS50109">
    <property type="entry name" value="HIS_KIN"/>
    <property type="match status" value="1"/>
</dbReference>
<protein>
    <recommendedName>
        <fullName evidence="2">histidine kinase</fullName>
        <ecNumber evidence="2">2.7.13.3</ecNumber>
    </recommendedName>
</protein>